<keyword evidence="1" id="KW-0472">Membrane</keyword>
<accession>A0A2H0U7Z7</accession>
<proteinExistence type="predicted"/>
<keyword evidence="1" id="KW-1133">Transmembrane helix</keyword>
<dbReference type="EMBL" id="PFBM01000012">
    <property type="protein sequence ID" value="PIR82541.1"/>
    <property type="molecule type" value="Genomic_DNA"/>
</dbReference>
<dbReference type="AlphaFoldDB" id="A0A2H0U7Z7"/>
<feature type="transmembrane region" description="Helical" evidence="1">
    <location>
        <begin position="28"/>
        <end position="47"/>
    </location>
</feature>
<organism evidence="2 3">
    <name type="scientific">Candidatus Kaiserbacteria bacterium CG10_big_fil_rev_8_21_14_0_10_59_10</name>
    <dbReference type="NCBI Taxonomy" id="1974612"/>
    <lineage>
        <taxon>Bacteria</taxon>
        <taxon>Candidatus Kaiseribacteriota</taxon>
    </lineage>
</organism>
<sequence length="325" mass="34016">MDILEDPQPAEEAVNASRALQWFRDHPYMAGIGGATLLILAGAVVVAQRSALPAGGGERVAWGGAGGPSLFQGQYDPGSGLSRSEYAALLLEEQRRREEEYAFLPILPSSPSADGFSDDTEEKFSSLFQLLGQLTVQNGATGSAGDDGGAGSYAFIPQGFLSVTEHAPQRSPEQQALFEYGNLVGSYIAGFDDLHPNMSILLKDHMEDRGSAAKSAAVAQVGNNYVSLGRELEAIGELDTVPASVAPMHAALAKSYQDMGARLVAVAQAGTDDEAMYEAILAYNAAADVFTGRFIAIATYLAAAGVTFTASDPGSVFTFNASVGF</sequence>
<evidence type="ECO:0000313" key="3">
    <source>
        <dbReference type="Proteomes" id="UP000231379"/>
    </source>
</evidence>
<comment type="caution">
    <text evidence="2">The sequence shown here is derived from an EMBL/GenBank/DDBJ whole genome shotgun (WGS) entry which is preliminary data.</text>
</comment>
<evidence type="ECO:0000256" key="1">
    <source>
        <dbReference type="SAM" id="Phobius"/>
    </source>
</evidence>
<dbReference type="Proteomes" id="UP000231379">
    <property type="component" value="Unassembled WGS sequence"/>
</dbReference>
<evidence type="ECO:0000313" key="2">
    <source>
        <dbReference type="EMBL" id="PIR82541.1"/>
    </source>
</evidence>
<reference evidence="3" key="1">
    <citation type="submission" date="2017-09" db="EMBL/GenBank/DDBJ databases">
        <title>Depth-based differentiation of microbial function through sediment-hosted aquifers and enrichment of novel symbionts in the deep terrestrial subsurface.</title>
        <authorList>
            <person name="Probst A.J."/>
            <person name="Ladd B."/>
            <person name="Jarett J.K."/>
            <person name="Geller-Mcgrath D.E."/>
            <person name="Sieber C.M.K."/>
            <person name="Emerson J.B."/>
            <person name="Anantharaman K."/>
            <person name="Thomas B.C."/>
            <person name="Malmstrom R."/>
            <person name="Stieglmeier M."/>
            <person name="Klingl A."/>
            <person name="Woyke T."/>
            <person name="Ryan C.M."/>
            <person name="Banfield J.F."/>
        </authorList>
    </citation>
    <scope>NUCLEOTIDE SEQUENCE [LARGE SCALE GENOMIC DNA]</scope>
</reference>
<keyword evidence="1" id="KW-0812">Transmembrane</keyword>
<protein>
    <submittedName>
        <fullName evidence="2">Uncharacterized protein</fullName>
    </submittedName>
</protein>
<gene>
    <name evidence="2" type="ORF">COU20_01950</name>
</gene>
<name>A0A2H0U7Z7_9BACT</name>